<dbReference type="Pfam" id="PF13649">
    <property type="entry name" value="Methyltransf_25"/>
    <property type="match status" value="1"/>
</dbReference>
<comment type="caution">
    <text evidence="3">The sequence shown here is derived from an EMBL/GenBank/DDBJ whole genome shotgun (WGS) entry which is preliminary data.</text>
</comment>
<reference evidence="3 4" key="1">
    <citation type="submission" date="2019-09" db="EMBL/GenBank/DDBJ databases">
        <title>Phylogeny of genus Pseudoclavibacter and closely related genus.</title>
        <authorList>
            <person name="Li Y."/>
        </authorList>
    </citation>
    <scope>NUCLEOTIDE SEQUENCE [LARGE SCALE GENOMIC DNA]</scope>
    <source>
        <strain evidence="3 4">KCTC 13959</strain>
    </source>
</reference>
<evidence type="ECO:0000313" key="3">
    <source>
        <dbReference type="EMBL" id="KAB1644926.1"/>
    </source>
</evidence>
<dbReference type="InterPro" id="IPR050508">
    <property type="entry name" value="Methyltransf_Superfamily"/>
</dbReference>
<protein>
    <submittedName>
        <fullName evidence="3">Class I SAM-dependent methyltransferase</fullName>
    </submittedName>
</protein>
<dbReference type="CDD" id="cd02440">
    <property type="entry name" value="AdoMet_MTases"/>
    <property type="match status" value="1"/>
</dbReference>
<dbReference type="SUPFAM" id="SSF53335">
    <property type="entry name" value="S-adenosyl-L-methionine-dependent methyltransferases"/>
    <property type="match status" value="1"/>
</dbReference>
<feature type="region of interest" description="Disordered" evidence="1">
    <location>
        <begin position="1"/>
        <end position="21"/>
    </location>
</feature>
<keyword evidence="3" id="KW-0808">Transferase</keyword>
<dbReference type="PANTHER" id="PTHR42912:SF95">
    <property type="entry name" value="METHYLTRANSFERASE TYPE 11 DOMAIN-CONTAINING PROTEIN"/>
    <property type="match status" value="1"/>
</dbReference>
<sequence>MNDAHAEGSPQLPGHKRSPEKAAGHWLLARVGKRVLPPGGRETTDWLVSQLTLQGKDVVELAPGLGITAKELILRVPKSYVGVDEDADAVENTRARLREVSSSGVHPEVVNASAQCTGLEADTADVVMCEAMLTMQGDRTKLEIMREAARILRPGGTYAIHELALVPDGVGFEVKDDIRKALAKTIRVNARPMTVAEWQDLADQAGFDVVATRLAPMALLKPQRMIADEGVPRTLKIAFNILRQPKIRKRILGMRAVFNRYSDQLRGIGMVLRRREENQ</sequence>
<evidence type="ECO:0000313" key="4">
    <source>
        <dbReference type="Proteomes" id="UP000433493"/>
    </source>
</evidence>
<dbReference type="RefSeq" id="WP_158050938.1">
    <property type="nucleotide sequence ID" value="NZ_WBKB01000001.1"/>
</dbReference>
<dbReference type="GO" id="GO:0032259">
    <property type="term" value="P:methylation"/>
    <property type="evidence" value="ECO:0007669"/>
    <property type="project" value="UniProtKB-KW"/>
</dbReference>
<accession>A0A7J5BF81</accession>
<evidence type="ECO:0000256" key="1">
    <source>
        <dbReference type="SAM" id="MobiDB-lite"/>
    </source>
</evidence>
<evidence type="ECO:0000259" key="2">
    <source>
        <dbReference type="Pfam" id="PF13649"/>
    </source>
</evidence>
<dbReference type="AlphaFoldDB" id="A0A7J5BF81"/>
<dbReference type="GO" id="GO:0008168">
    <property type="term" value="F:methyltransferase activity"/>
    <property type="evidence" value="ECO:0007669"/>
    <property type="project" value="UniProtKB-KW"/>
</dbReference>
<dbReference type="InterPro" id="IPR041698">
    <property type="entry name" value="Methyltransf_25"/>
</dbReference>
<dbReference type="OrthoDB" id="65624at2"/>
<proteinExistence type="predicted"/>
<dbReference type="EMBL" id="WBKB01000001">
    <property type="protein sequence ID" value="KAB1644926.1"/>
    <property type="molecule type" value="Genomic_DNA"/>
</dbReference>
<keyword evidence="3" id="KW-0489">Methyltransferase</keyword>
<dbReference type="PANTHER" id="PTHR42912">
    <property type="entry name" value="METHYLTRANSFERASE"/>
    <property type="match status" value="1"/>
</dbReference>
<dbReference type="InterPro" id="IPR029063">
    <property type="entry name" value="SAM-dependent_MTases_sf"/>
</dbReference>
<dbReference type="Proteomes" id="UP000433493">
    <property type="component" value="Unassembled WGS sequence"/>
</dbReference>
<name>A0A7J5BF81_9MICO</name>
<gene>
    <name evidence="3" type="ORF">F8O05_01265</name>
</gene>
<dbReference type="Gene3D" id="3.40.50.150">
    <property type="entry name" value="Vaccinia Virus protein VP39"/>
    <property type="match status" value="1"/>
</dbReference>
<organism evidence="3 4">
    <name type="scientific">Gulosibacter chungangensis</name>
    <dbReference type="NCBI Taxonomy" id="979746"/>
    <lineage>
        <taxon>Bacteria</taxon>
        <taxon>Bacillati</taxon>
        <taxon>Actinomycetota</taxon>
        <taxon>Actinomycetes</taxon>
        <taxon>Micrococcales</taxon>
        <taxon>Microbacteriaceae</taxon>
        <taxon>Gulosibacter</taxon>
    </lineage>
</organism>
<feature type="domain" description="Methyltransferase" evidence="2">
    <location>
        <begin position="58"/>
        <end position="156"/>
    </location>
</feature>
<keyword evidence="4" id="KW-1185">Reference proteome</keyword>